<comment type="caution">
    <text evidence="1">The sequence shown here is derived from an EMBL/GenBank/DDBJ whole genome shotgun (WGS) entry which is preliminary data.</text>
</comment>
<protein>
    <submittedName>
        <fullName evidence="1">Uncharacterized protein</fullName>
    </submittedName>
</protein>
<gene>
    <name evidence="1" type="ORF">MLD38_004407</name>
</gene>
<evidence type="ECO:0000313" key="1">
    <source>
        <dbReference type="EMBL" id="KAI4386476.1"/>
    </source>
</evidence>
<keyword evidence="2" id="KW-1185">Reference proteome</keyword>
<organism evidence="1 2">
    <name type="scientific">Melastoma candidum</name>
    <dbReference type="NCBI Taxonomy" id="119954"/>
    <lineage>
        <taxon>Eukaryota</taxon>
        <taxon>Viridiplantae</taxon>
        <taxon>Streptophyta</taxon>
        <taxon>Embryophyta</taxon>
        <taxon>Tracheophyta</taxon>
        <taxon>Spermatophyta</taxon>
        <taxon>Magnoliopsida</taxon>
        <taxon>eudicotyledons</taxon>
        <taxon>Gunneridae</taxon>
        <taxon>Pentapetalae</taxon>
        <taxon>rosids</taxon>
        <taxon>malvids</taxon>
        <taxon>Myrtales</taxon>
        <taxon>Melastomataceae</taxon>
        <taxon>Melastomatoideae</taxon>
        <taxon>Melastomateae</taxon>
        <taxon>Melastoma</taxon>
    </lineage>
</organism>
<sequence length="553" mass="62259">MKEEFKVYNSMTQQKEIFKPHDDGKVGMYVCGVTAYDYSHLGHARAAVVFDVLYRYLLHLGYEVVYVRNFTDVDDKIIIRANKVGENPLDLSNRFCEEYLNDMDDLQCLRPTHQPRVSDHMEQIINMISQIIENGYGYAVDGDVFFSVDKSSNYGRLSGQKLENHKAGERVAVDARKRNPADFALWKAAKPGEPSWDSPWGPGRPGWHIECSAMSAHYLSFKFDIHGGGIDLIFPHHENEVAQSCAACSDSNISYWMHNGHVTNNNEKMSKSLGNFFTIREITKQYHPLALRFFLISAHYRSPLNYTVAQLEGASDAIYYIYQTLQDCKDALSSFEEVLNGVTQPKGKPNRTLPAAQECILKMQSEFQSKLSDDLNTAHILTGAFQDALKFINSNLNALKKKQKQQQLAVLQSLIELEKEMKAILSTLGLLHPLSYSEVLLQFKEKALERAGLTEEDISRLIEERVTARKNKEFAKSDQIRGELTCKGIALMDVGNETIWRPCVRVEQESRATTASNGPGKSERKSSDTSDASVGQETKAPPSSDGKAPEFTS</sequence>
<accession>A0ACB9S4T7</accession>
<dbReference type="Proteomes" id="UP001057402">
    <property type="component" value="Chromosome 2"/>
</dbReference>
<proteinExistence type="predicted"/>
<evidence type="ECO:0000313" key="2">
    <source>
        <dbReference type="Proteomes" id="UP001057402"/>
    </source>
</evidence>
<reference evidence="2" key="1">
    <citation type="journal article" date="2023" name="Front. Plant Sci.">
        <title>Chromosomal-level genome assembly of Melastoma candidum provides insights into trichome evolution.</title>
        <authorList>
            <person name="Zhong Y."/>
            <person name="Wu W."/>
            <person name="Sun C."/>
            <person name="Zou P."/>
            <person name="Liu Y."/>
            <person name="Dai S."/>
            <person name="Zhou R."/>
        </authorList>
    </citation>
    <scope>NUCLEOTIDE SEQUENCE [LARGE SCALE GENOMIC DNA]</scope>
</reference>
<name>A0ACB9S4T7_9MYRT</name>
<dbReference type="EMBL" id="CM042881">
    <property type="protein sequence ID" value="KAI4386476.1"/>
    <property type="molecule type" value="Genomic_DNA"/>
</dbReference>